<keyword evidence="1" id="KW-0472">Membrane</keyword>
<feature type="transmembrane region" description="Helical" evidence="1">
    <location>
        <begin position="12"/>
        <end position="35"/>
    </location>
</feature>
<name>A0A1F8EI52_9BACT</name>
<reference evidence="2 3" key="1">
    <citation type="journal article" date="2016" name="Nat. Commun.">
        <title>Thousands of microbial genomes shed light on interconnected biogeochemical processes in an aquifer system.</title>
        <authorList>
            <person name="Anantharaman K."/>
            <person name="Brown C.T."/>
            <person name="Hug L.A."/>
            <person name="Sharon I."/>
            <person name="Castelle C.J."/>
            <person name="Probst A.J."/>
            <person name="Thomas B.C."/>
            <person name="Singh A."/>
            <person name="Wilkins M.J."/>
            <person name="Karaoz U."/>
            <person name="Brodie E.L."/>
            <person name="Williams K.H."/>
            <person name="Hubbard S.S."/>
            <person name="Banfield J.F."/>
        </authorList>
    </citation>
    <scope>NUCLEOTIDE SEQUENCE [LARGE SCALE GENOMIC DNA]</scope>
</reference>
<accession>A0A1F8EI52</accession>
<keyword evidence="1" id="KW-1133">Transmembrane helix</keyword>
<evidence type="ECO:0000313" key="3">
    <source>
        <dbReference type="Proteomes" id="UP000177503"/>
    </source>
</evidence>
<sequence length="90" mass="10559">MINLIPQLSEISILPILFIFIFCFYWIYSFFIVYHLVRFGIGTKPKFIAFIFMMGSLLLFTAFVYAAVSTNWEDLLSRVFDASSIFLQSY</sequence>
<dbReference type="AlphaFoldDB" id="A0A1F8EI52"/>
<gene>
    <name evidence="2" type="ORF">A2736_00865</name>
</gene>
<dbReference type="EMBL" id="MGJC01000007">
    <property type="protein sequence ID" value="OGN00308.1"/>
    <property type="molecule type" value="Genomic_DNA"/>
</dbReference>
<comment type="caution">
    <text evidence="2">The sequence shown here is derived from an EMBL/GenBank/DDBJ whole genome shotgun (WGS) entry which is preliminary data.</text>
</comment>
<evidence type="ECO:0000256" key="1">
    <source>
        <dbReference type="SAM" id="Phobius"/>
    </source>
</evidence>
<organism evidence="2 3">
    <name type="scientific">Candidatus Yanofskybacteria bacterium RIFCSPHIGHO2_01_FULL_41_27</name>
    <dbReference type="NCBI Taxonomy" id="1802662"/>
    <lineage>
        <taxon>Bacteria</taxon>
        <taxon>Candidatus Yanofskyibacteriota</taxon>
    </lineage>
</organism>
<dbReference type="STRING" id="1802662.A2736_00865"/>
<protein>
    <submittedName>
        <fullName evidence="2">Uncharacterized protein</fullName>
    </submittedName>
</protein>
<feature type="transmembrane region" description="Helical" evidence="1">
    <location>
        <begin position="47"/>
        <end position="68"/>
    </location>
</feature>
<proteinExistence type="predicted"/>
<evidence type="ECO:0000313" key="2">
    <source>
        <dbReference type="EMBL" id="OGN00308.1"/>
    </source>
</evidence>
<dbReference type="Proteomes" id="UP000177503">
    <property type="component" value="Unassembled WGS sequence"/>
</dbReference>
<keyword evidence="1" id="KW-0812">Transmembrane</keyword>